<dbReference type="Proteomes" id="UP001583186">
    <property type="component" value="Unassembled WGS sequence"/>
</dbReference>
<evidence type="ECO:0000256" key="4">
    <source>
        <dbReference type="ARBA" id="ARBA00022989"/>
    </source>
</evidence>
<accession>A0ABR3YHB3</accession>
<protein>
    <submittedName>
        <fullName evidence="7">Uncharacterized protein</fullName>
    </submittedName>
</protein>
<keyword evidence="4 6" id="KW-1133">Transmembrane helix</keyword>
<feature type="transmembrane region" description="Helical" evidence="6">
    <location>
        <begin position="260"/>
        <end position="283"/>
    </location>
</feature>
<organism evidence="7 8">
    <name type="scientific">Sporothrix stenoceras</name>
    <dbReference type="NCBI Taxonomy" id="5173"/>
    <lineage>
        <taxon>Eukaryota</taxon>
        <taxon>Fungi</taxon>
        <taxon>Dikarya</taxon>
        <taxon>Ascomycota</taxon>
        <taxon>Pezizomycotina</taxon>
        <taxon>Sordariomycetes</taxon>
        <taxon>Sordariomycetidae</taxon>
        <taxon>Ophiostomatales</taxon>
        <taxon>Ophiostomataceae</taxon>
        <taxon>Sporothrix</taxon>
    </lineage>
</organism>
<evidence type="ECO:0000313" key="7">
    <source>
        <dbReference type="EMBL" id="KAL1887597.1"/>
    </source>
</evidence>
<evidence type="ECO:0000256" key="2">
    <source>
        <dbReference type="ARBA" id="ARBA00022448"/>
    </source>
</evidence>
<dbReference type="EMBL" id="JAWCUI010000114">
    <property type="protein sequence ID" value="KAL1887597.1"/>
    <property type="molecule type" value="Genomic_DNA"/>
</dbReference>
<feature type="transmembrane region" description="Helical" evidence="6">
    <location>
        <begin position="165"/>
        <end position="187"/>
    </location>
</feature>
<feature type="transmembrane region" description="Helical" evidence="6">
    <location>
        <begin position="227"/>
        <end position="248"/>
    </location>
</feature>
<evidence type="ECO:0000256" key="1">
    <source>
        <dbReference type="ARBA" id="ARBA00004141"/>
    </source>
</evidence>
<keyword evidence="8" id="KW-1185">Reference proteome</keyword>
<feature type="transmembrane region" description="Helical" evidence="6">
    <location>
        <begin position="36"/>
        <end position="53"/>
    </location>
</feature>
<keyword evidence="2" id="KW-0813">Transport</keyword>
<dbReference type="Gene3D" id="1.20.1250.20">
    <property type="entry name" value="MFS general substrate transporter like domains"/>
    <property type="match status" value="1"/>
</dbReference>
<dbReference type="InterPro" id="IPR036259">
    <property type="entry name" value="MFS_trans_sf"/>
</dbReference>
<dbReference type="PANTHER" id="PTHR43791:SF97">
    <property type="entry name" value="ALLANTOATE TRANSPORTER, PUTATIVE (AFU_ORTHOLOGUE AFUA_1G14700)-RELATED"/>
    <property type="match status" value="1"/>
</dbReference>
<sequence>MVVQHAGLLGGLAEHDFGQVVAELLANGAALAKGRHHGLGITVAWAGVILVFLPDSPHKGRIFSEYERAVFVWRVAQDKRGVKSPKIRMNQIWETLIDPKTWLLCLSSAALGILNGGVVNFKSALIAGFGFAGQEANLLGMPSGAIQIVSCVLFGMLARLKNIKGVAMIVSCIPGVVGLIGILKISHNPKYKYSLVACTWLQACIAAPVAISWSLPVVNVAGHTKRSCTLGLIFIFFAAGMIGGPHLFIASEALRYPTAIIGLLSSYGAAMLLQAAYTALCYFQNKARDEKYGRPTEADVRAREDAALRGFEDQTDMENKEFRFSL</sequence>
<feature type="transmembrane region" description="Helical" evidence="6">
    <location>
        <begin position="101"/>
        <end position="119"/>
    </location>
</feature>
<gene>
    <name evidence="7" type="ORF">Sste5346_010098</name>
</gene>
<reference evidence="7 8" key="1">
    <citation type="journal article" date="2024" name="IMA Fungus">
        <title>IMA Genome - F19 : A genome assembly and annotation guide to empower mycologists, including annotated draft genome sequences of Ceratocystis pirilliformis, Diaporthe australafricana, Fusarium ophioides, Paecilomyces lecythidis, and Sporothrix stenoceras.</title>
        <authorList>
            <person name="Aylward J."/>
            <person name="Wilson A.M."/>
            <person name="Visagie C.M."/>
            <person name="Spraker J."/>
            <person name="Barnes I."/>
            <person name="Buitendag C."/>
            <person name="Ceriani C."/>
            <person name="Del Mar Angel L."/>
            <person name="du Plessis D."/>
            <person name="Fuchs T."/>
            <person name="Gasser K."/>
            <person name="Kramer D."/>
            <person name="Li W."/>
            <person name="Munsamy K."/>
            <person name="Piso A."/>
            <person name="Price J.L."/>
            <person name="Sonnekus B."/>
            <person name="Thomas C."/>
            <person name="van der Nest A."/>
            <person name="van Dijk A."/>
            <person name="van Heerden A."/>
            <person name="van Vuuren N."/>
            <person name="Yilmaz N."/>
            <person name="Duong T.A."/>
            <person name="van der Merwe N.A."/>
            <person name="Wingfield M.J."/>
            <person name="Wingfield B.D."/>
        </authorList>
    </citation>
    <scope>NUCLEOTIDE SEQUENCE [LARGE SCALE GENOMIC DNA]</scope>
    <source>
        <strain evidence="7 8">CMW 5346</strain>
    </source>
</reference>
<evidence type="ECO:0000313" key="8">
    <source>
        <dbReference type="Proteomes" id="UP001583186"/>
    </source>
</evidence>
<feature type="transmembrane region" description="Helical" evidence="6">
    <location>
        <begin position="139"/>
        <end position="158"/>
    </location>
</feature>
<evidence type="ECO:0000256" key="3">
    <source>
        <dbReference type="ARBA" id="ARBA00022692"/>
    </source>
</evidence>
<evidence type="ECO:0000256" key="6">
    <source>
        <dbReference type="SAM" id="Phobius"/>
    </source>
</evidence>
<dbReference type="SUPFAM" id="SSF103473">
    <property type="entry name" value="MFS general substrate transporter"/>
    <property type="match status" value="1"/>
</dbReference>
<keyword evidence="3 6" id="KW-0812">Transmembrane</keyword>
<proteinExistence type="predicted"/>
<keyword evidence="5 6" id="KW-0472">Membrane</keyword>
<comment type="caution">
    <text evidence="7">The sequence shown here is derived from an EMBL/GenBank/DDBJ whole genome shotgun (WGS) entry which is preliminary data.</text>
</comment>
<dbReference type="PANTHER" id="PTHR43791">
    <property type="entry name" value="PERMEASE-RELATED"/>
    <property type="match status" value="1"/>
</dbReference>
<comment type="subcellular location">
    <subcellularLocation>
        <location evidence="1">Membrane</location>
        <topology evidence="1">Multi-pass membrane protein</topology>
    </subcellularLocation>
</comment>
<name>A0ABR3YHB3_9PEZI</name>
<feature type="transmembrane region" description="Helical" evidence="6">
    <location>
        <begin position="193"/>
        <end position="215"/>
    </location>
</feature>
<evidence type="ECO:0000256" key="5">
    <source>
        <dbReference type="ARBA" id="ARBA00023136"/>
    </source>
</evidence>